<evidence type="ECO:0000256" key="1">
    <source>
        <dbReference type="SAM" id="Phobius"/>
    </source>
</evidence>
<feature type="chain" id="PRO_5022132462" description="Tetratricopeptide repeat protein" evidence="2">
    <location>
        <begin position="28"/>
        <end position="288"/>
    </location>
</feature>
<evidence type="ECO:0000313" key="4">
    <source>
        <dbReference type="Proteomes" id="UP000315369"/>
    </source>
</evidence>
<sequence>MSKSCLWGECLAVFVCVSVAMPLSAHGAEGEVQRQITEAIRLYEDLEYERALERLKHASRLPHGPDEAVSLSLLRGIVQADMGRWEAARKDFREALQRQLDIQLPLHVSPKVSREFETQRTKVRASVAGRRADSPTAPTAAAVEVAPVDAKPLSKETEVAATHLIPPSKEDGVPEAWAPGVVEESARASQGVRVAGRRVPVVSWALLGAGVAAGGVGTVFGLSSRSQIDDARSAQLQEDLESHHSRAQSSAQTANILFGAATAAAVGALATWLLMDSSEATVAEGGAR</sequence>
<name>A0A540WJ78_9BACT</name>
<evidence type="ECO:0000313" key="3">
    <source>
        <dbReference type="EMBL" id="TQF08927.1"/>
    </source>
</evidence>
<dbReference type="AlphaFoldDB" id="A0A540WJ78"/>
<protein>
    <recommendedName>
        <fullName evidence="5">Tetratricopeptide repeat protein</fullName>
    </recommendedName>
</protein>
<dbReference type="EMBL" id="VIFM01000420">
    <property type="protein sequence ID" value="TQF08927.1"/>
    <property type="molecule type" value="Genomic_DNA"/>
</dbReference>
<evidence type="ECO:0000256" key="2">
    <source>
        <dbReference type="SAM" id="SignalP"/>
    </source>
</evidence>
<keyword evidence="1" id="KW-0812">Transmembrane</keyword>
<feature type="transmembrane region" description="Helical" evidence="1">
    <location>
        <begin position="201"/>
        <end position="222"/>
    </location>
</feature>
<dbReference type="SUPFAM" id="SSF48452">
    <property type="entry name" value="TPR-like"/>
    <property type="match status" value="1"/>
</dbReference>
<keyword evidence="1" id="KW-0472">Membrane</keyword>
<reference evidence="3 4" key="1">
    <citation type="submission" date="2019-06" db="EMBL/GenBank/DDBJ databases">
        <authorList>
            <person name="Livingstone P."/>
            <person name="Whitworth D."/>
        </authorList>
    </citation>
    <scope>NUCLEOTIDE SEQUENCE [LARGE SCALE GENOMIC DNA]</scope>
    <source>
        <strain evidence="3 4">AM401</strain>
    </source>
</reference>
<keyword evidence="1" id="KW-1133">Transmembrane helix</keyword>
<dbReference type="InterPro" id="IPR011990">
    <property type="entry name" value="TPR-like_helical_dom_sf"/>
</dbReference>
<organism evidence="3 4">
    <name type="scientific">Myxococcus llanfairpwllgwyngyllgogerychwyrndrobwllllantysiliogogogochensis</name>
    <dbReference type="NCBI Taxonomy" id="2590453"/>
    <lineage>
        <taxon>Bacteria</taxon>
        <taxon>Pseudomonadati</taxon>
        <taxon>Myxococcota</taxon>
        <taxon>Myxococcia</taxon>
        <taxon>Myxococcales</taxon>
        <taxon>Cystobacterineae</taxon>
        <taxon>Myxococcaceae</taxon>
        <taxon>Myxococcus</taxon>
    </lineage>
</organism>
<dbReference type="Proteomes" id="UP000315369">
    <property type="component" value="Unassembled WGS sequence"/>
</dbReference>
<evidence type="ECO:0008006" key="5">
    <source>
        <dbReference type="Google" id="ProtNLM"/>
    </source>
</evidence>
<comment type="caution">
    <text evidence="3">The sequence shown here is derived from an EMBL/GenBank/DDBJ whole genome shotgun (WGS) entry which is preliminary data.</text>
</comment>
<feature type="signal peptide" evidence="2">
    <location>
        <begin position="1"/>
        <end position="27"/>
    </location>
</feature>
<proteinExistence type="predicted"/>
<dbReference type="Gene3D" id="1.25.40.10">
    <property type="entry name" value="Tetratricopeptide repeat domain"/>
    <property type="match status" value="1"/>
</dbReference>
<accession>A0A540WJ78</accession>
<keyword evidence="2" id="KW-0732">Signal</keyword>
<keyword evidence="4" id="KW-1185">Reference proteome</keyword>
<dbReference type="OrthoDB" id="5382296at2"/>
<gene>
    <name evidence="3" type="ORF">FJV41_47310</name>
</gene>
<feature type="transmembrane region" description="Helical" evidence="1">
    <location>
        <begin position="256"/>
        <end position="275"/>
    </location>
</feature>